<evidence type="ECO:0000256" key="1">
    <source>
        <dbReference type="ARBA" id="ARBA00023015"/>
    </source>
</evidence>
<evidence type="ECO:0000256" key="3">
    <source>
        <dbReference type="ARBA" id="ARBA00023163"/>
    </source>
</evidence>
<dbReference type="PRINTS" id="PR00032">
    <property type="entry name" value="HTHARAC"/>
</dbReference>
<evidence type="ECO:0000313" key="5">
    <source>
        <dbReference type="EMBL" id="MDT8975568.1"/>
    </source>
</evidence>
<dbReference type="InterPro" id="IPR018062">
    <property type="entry name" value="HTH_AraC-typ_CS"/>
</dbReference>
<sequence length="297" mass="34525">MQHFHFPMISERDRSLPLVVTTVGSWVSQQEIVRLSGYPDYQWLQCTSGRGEFWWKGMNEPIVVETGQGVILFPHIPHEYRPIEEPWGIYWFGFQGSLSQELLTAAQLYQSTRITPMNPELTLEPIKRAIALLNRSSFNEGQGTMLSGLAYELIMAWTQSGWETLVREGRHVDNDPLTPLLEWIQEHVHQELTLQQMADQIGVTPQYVCKLFRRTLDMRPLQYVIRLRIRKSKQLLLAYPRLSVQQVGQEVGFMHTSYFIHRFKQQEGMTPVQFRLLHAGKLMGDHRVFDATEVNGT</sequence>
<dbReference type="SUPFAM" id="SSF46689">
    <property type="entry name" value="Homeodomain-like"/>
    <property type="match status" value="2"/>
</dbReference>
<keyword evidence="3" id="KW-0804">Transcription</keyword>
<gene>
    <name evidence="5" type="ORF">RQP50_04835</name>
</gene>
<dbReference type="InterPro" id="IPR037923">
    <property type="entry name" value="HTH-like"/>
</dbReference>
<dbReference type="InterPro" id="IPR003313">
    <property type="entry name" value="AraC-bd"/>
</dbReference>
<dbReference type="Pfam" id="PF12833">
    <property type="entry name" value="HTH_18"/>
    <property type="match status" value="1"/>
</dbReference>
<dbReference type="Pfam" id="PF02311">
    <property type="entry name" value="AraC_binding"/>
    <property type="match status" value="1"/>
</dbReference>
<evidence type="ECO:0000313" key="6">
    <source>
        <dbReference type="Proteomes" id="UP001250538"/>
    </source>
</evidence>
<keyword evidence="2" id="KW-0238">DNA-binding</keyword>
<dbReference type="PANTHER" id="PTHR43280">
    <property type="entry name" value="ARAC-FAMILY TRANSCRIPTIONAL REGULATOR"/>
    <property type="match status" value="1"/>
</dbReference>
<dbReference type="AlphaFoldDB" id="A0AAJ2N0T0"/>
<proteinExistence type="predicted"/>
<accession>A0AAJ2N0T0</accession>
<reference evidence="6" key="1">
    <citation type="submission" date="2023-09" db="EMBL/GenBank/DDBJ databases">
        <title>Paenibacillus sp. chi10 Genome sequencing and assembly.</title>
        <authorList>
            <person name="Kim I."/>
        </authorList>
    </citation>
    <scope>NUCLEOTIDE SEQUENCE [LARGE SCALE GENOMIC DNA]</scope>
    <source>
        <strain evidence="6">chi10</strain>
    </source>
</reference>
<dbReference type="GO" id="GO:0043565">
    <property type="term" value="F:sequence-specific DNA binding"/>
    <property type="evidence" value="ECO:0007669"/>
    <property type="project" value="InterPro"/>
</dbReference>
<keyword evidence="6" id="KW-1185">Reference proteome</keyword>
<dbReference type="Gene3D" id="1.10.10.60">
    <property type="entry name" value="Homeodomain-like"/>
    <property type="match status" value="2"/>
</dbReference>
<comment type="caution">
    <text evidence="5">The sequence shown here is derived from an EMBL/GenBank/DDBJ whole genome shotgun (WGS) entry which is preliminary data.</text>
</comment>
<feature type="domain" description="HTH araC/xylS-type" evidence="4">
    <location>
        <begin position="178"/>
        <end position="277"/>
    </location>
</feature>
<name>A0AAJ2N0T0_9BACL</name>
<keyword evidence="1" id="KW-0805">Transcription regulation</keyword>
<dbReference type="InterPro" id="IPR020449">
    <property type="entry name" value="Tscrpt_reg_AraC-type_HTH"/>
</dbReference>
<dbReference type="RefSeq" id="WP_072729767.1">
    <property type="nucleotide sequence ID" value="NZ_JAVYAA010000001.1"/>
</dbReference>
<dbReference type="SMART" id="SM00342">
    <property type="entry name" value="HTH_ARAC"/>
    <property type="match status" value="1"/>
</dbReference>
<dbReference type="Proteomes" id="UP001250538">
    <property type="component" value="Unassembled WGS sequence"/>
</dbReference>
<dbReference type="SUPFAM" id="SSF51215">
    <property type="entry name" value="Regulatory protein AraC"/>
    <property type="match status" value="1"/>
</dbReference>
<dbReference type="PROSITE" id="PS01124">
    <property type="entry name" value="HTH_ARAC_FAMILY_2"/>
    <property type="match status" value="1"/>
</dbReference>
<dbReference type="GO" id="GO:0003700">
    <property type="term" value="F:DNA-binding transcription factor activity"/>
    <property type="evidence" value="ECO:0007669"/>
    <property type="project" value="InterPro"/>
</dbReference>
<dbReference type="Gene3D" id="2.60.120.280">
    <property type="entry name" value="Regulatory protein AraC"/>
    <property type="match status" value="1"/>
</dbReference>
<protein>
    <submittedName>
        <fullName evidence="5">AraC family transcriptional regulator</fullName>
    </submittedName>
</protein>
<dbReference type="EMBL" id="JAVYAA010000001">
    <property type="protein sequence ID" value="MDT8975568.1"/>
    <property type="molecule type" value="Genomic_DNA"/>
</dbReference>
<dbReference type="PANTHER" id="PTHR43280:SF28">
    <property type="entry name" value="HTH-TYPE TRANSCRIPTIONAL ACTIVATOR RHAS"/>
    <property type="match status" value="1"/>
</dbReference>
<dbReference type="InterPro" id="IPR018060">
    <property type="entry name" value="HTH_AraC"/>
</dbReference>
<organism evidence="5 6">
    <name type="scientific">Paenibacillus suaedae</name>
    <dbReference type="NCBI Taxonomy" id="3077233"/>
    <lineage>
        <taxon>Bacteria</taxon>
        <taxon>Bacillati</taxon>
        <taxon>Bacillota</taxon>
        <taxon>Bacilli</taxon>
        <taxon>Bacillales</taxon>
        <taxon>Paenibacillaceae</taxon>
        <taxon>Paenibacillus</taxon>
    </lineage>
</organism>
<evidence type="ECO:0000259" key="4">
    <source>
        <dbReference type="PROSITE" id="PS01124"/>
    </source>
</evidence>
<evidence type="ECO:0000256" key="2">
    <source>
        <dbReference type="ARBA" id="ARBA00023125"/>
    </source>
</evidence>
<dbReference type="InterPro" id="IPR009057">
    <property type="entry name" value="Homeodomain-like_sf"/>
</dbReference>
<dbReference type="PROSITE" id="PS00041">
    <property type="entry name" value="HTH_ARAC_FAMILY_1"/>
    <property type="match status" value="1"/>
</dbReference>